<sequence>MEINFRNVSFSYQLNTPFSTAALKDVSFDIPDGSFTSIVGHTGSGKSTVLQLIDGLLIPEKGHIQAGSFQMNSGSNAKHLKKFRKNVGFIFQFSENQLFEETVEKDLIFGPKNFGVEEKIAKEKARKVLKIVNLPESFLQKSPLDLSGGQRRRVAIASILISDPQLLLLDEPVIGLDPGSKDEIMNLFSRLNQQGKTIVMVSHEMDDVADYSDQIIVLNAGRISKVGSPEEIFSDESYLRKEKLRLPSAIDFAKQLKKVGFPINVSIKNKRELLREIKKQFEIKKDKK</sequence>
<dbReference type="PANTHER" id="PTHR43553:SF27">
    <property type="entry name" value="ENERGY-COUPLING FACTOR TRANSPORTER ATP-BINDING PROTEIN ECFA2"/>
    <property type="match status" value="1"/>
</dbReference>
<dbReference type="Gene3D" id="3.40.50.300">
    <property type="entry name" value="P-loop containing nucleotide triphosphate hydrolases"/>
    <property type="match status" value="1"/>
</dbReference>
<reference evidence="10" key="3">
    <citation type="submission" date="2019-10" db="EMBL/GenBank/DDBJ databases">
        <title>Malate fermentation in French cider.</title>
        <authorList>
            <person name="Cousin F.J."/>
            <person name="Medina Fernandez S."/>
            <person name="Misery B."/>
            <person name="Laplace J.-M."/>
            <person name="Cretenet M."/>
        </authorList>
    </citation>
    <scope>NUCLEOTIDE SEQUENCE</scope>
    <source>
        <strain evidence="10">UCMA15129</strain>
    </source>
</reference>
<keyword evidence="6" id="KW-1278">Translocase</keyword>
<evidence type="ECO:0000256" key="7">
    <source>
        <dbReference type="ARBA" id="ARBA00023136"/>
    </source>
</evidence>
<dbReference type="InterPro" id="IPR003439">
    <property type="entry name" value="ABC_transporter-like_ATP-bd"/>
</dbReference>
<evidence type="ECO:0000256" key="4">
    <source>
        <dbReference type="ARBA" id="ARBA00022741"/>
    </source>
</evidence>
<evidence type="ECO:0000256" key="6">
    <source>
        <dbReference type="ARBA" id="ARBA00022967"/>
    </source>
</evidence>
<evidence type="ECO:0000313" key="12">
    <source>
        <dbReference type="EMBL" id="VDB98310.1"/>
    </source>
</evidence>
<gene>
    <name evidence="12" type="primary">ecfAB</name>
    <name evidence="11" type="ORF">ATX59_05270</name>
    <name evidence="10" type="ORF">GA838_02595</name>
    <name evidence="12" type="ORF">OENI_1075</name>
</gene>
<evidence type="ECO:0000313" key="10">
    <source>
        <dbReference type="EMBL" id="MDV7714672.1"/>
    </source>
</evidence>
<dbReference type="GO" id="GO:0042626">
    <property type="term" value="F:ATPase-coupled transmembrane transporter activity"/>
    <property type="evidence" value="ECO:0007669"/>
    <property type="project" value="TreeGrafter"/>
</dbReference>
<dbReference type="InterPro" id="IPR003593">
    <property type="entry name" value="AAA+_ATPase"/>
</dbReference>
<dbReference type="GO" id="GO:0005524">
    <property type="term" value="F:ATP binding"/>
    <property type="evidence" value="ECO:0007669"/>
    <property type="project" value="UniProtKB-UniRule"/>
</dbReference>
<dbReference type="PANTHER" id="PTHR43553">
    <property type="entry name" value="HEAVY METAL TRANSPORTER"/>
    <property type="match status" value="1"/>
</dbReference>
<evidence type="ECO:0000313" key="13">
    <source>
        <dbReference type="Proteomes" id="UP000181728"/>
    </source>
</evidence>
<comment type="similarity">
    <text evidence="8">Belongs to the ABC transporter superfamily. Energy-coupling factor EcfA family.</text>
</comment>
<evidence type="ECO:0000256" key="1">
    <source>
        <dbReference type="ARBA" id="ARBA00004202"/>
    </source>
</evidence>
<dbReference type="InterPro" id="IPR017871">
    <property type="entry name" value="ABC_transporter-like_CS"/>
</dbReference>
<dbReference type="Proteomes" id="UP000181728">
    <property type="component" value="Unassembled WGS sequence"/>
</dbReference>
<dbReference type="InterPro" id="IPR015856">
    <property type="entry name" value="ABC_transpr_CbiO/EcfA_su"/>
</dbReference>
<organism evidence="11 13">
    <name type="scientific">Oenococcus oeni</name>
    <name type="common">Leuconostoc oenos</name>
    <dbReference type="NCBI Taxonomy" id="1247"/>
    <lineage>
        <taxon>Bacteria</taxon>
        <taxon>Bacillati</taxon>
        <taxon>Bacillota</taxon>
        <taxon>Bacilli</taxon>
        <taxon>Lactobacillales</taxon>
        <taxon>Lactobacillaceae</taxon>
        <taxon>Oenococcus</taxon>
    </lineage>
</organism>
<comment type="function">
    <text evidence="8">ATP-binding (A) component of a common energy-coupling factor (ECF) ABC-transporter complex.</text>
</comment>
<dbReference type="SUPFAM" id="SSF52540">
    <property type="entry name" value="P-loop containing nucleoside triphosphate hydrolases"/>
    <property type="match status" value="1"/>
</dbReference>
<reference evidence="12 14" key="2">
    <citation type="submission" date="2018-08" db="EMBL/GenBank/DDBJ databases">
        <authorList>
            <person name="Lorentzen P. G. S. M."/>
        </authorList>
    </citation>
    <scope>NUCLEOTIDE SEQUENCE [LARGE SCALE GENOMIC DNA]</scope>
    <source>
        <strain evidence="12 14">CRBO_1381</strain>
    </source>
</reference>
<dbReference type="GO" id="GO:0043190">
    <property type="term" value="C:ATP-binding cassette (ABC) transporter complex"/>
    <property type="evidence" value="ECO:0007669"/>
    <property type="project" value="TreeGrafter"/>
</dbReference>
<dbReference type="EMBL" id="MLOK01000039">
    <property type="protein sequence ID" value="OIM21188.1"/>
    <property type="molecule type" value="Genomic_DNA"/>
</dbReference>
<dbReference type="PROSITE" id="PS00211">
    <property type="entry name" value="ABC_TRANSPORTER_1"/>
    <property type="match status" value="1"/>
</dbReference>
<evidence type="ECO:0000256" key="2">
    <source>
        <dbReference type="ARBA" id="ARBA00022448"/>
    </source>
</evidence>
<dbReference type="Proteomes" id="UP000294726">
    <property type="component" value="Chromosome"/>
</dbReference>
<evidence type="ECO:0000259" key="9">
    <source>
        <dbReference type="PROSITE" id="PS50893"/>
    </source>
</evidence>
<keyword evidence="7 8" id="KW-0472">Membrane</keyword>
<evidence type="ECO:0000256" key="3">
    <source>
        <dbReference type="ARBA" id="ARBA00022475"/>
    </source>
</evidence>
<dbReference type="InterPro" id="IPR027417">
    <property type="entry name" value="P-loop_NTPase"/>
</dbReference>
<dbReference type="RefSeq" id="WP_032809125.1">
    <property type="nucleotide sequence ID" value="NZ_JBHNYA010000004.1"/>
</dbReference>
<keyword evidence="5 8" id="KW-0067">ATP-binding</keyword>
<feature type="domain" description="ABC transporter" evidence="9">
    <location>
        <begin position="3"/>
        <end position="245"/>
    </location>
</feature>
<evidence type="ECO:0000256" key="5">
    <source>
        <dbReference type="ARBA" id="ARBA00022840"/>
    </source>
</evidence>
<keyword evidence="3 8" id="KW-1003">Cell membrane</keyword>
<dbReference type="Pfam" id="PF00005">
    <property type="entry name" value="ABC_tran"/>
    <property type="match status" value="1"/>
</dbReference>
<dbReference type="NCBIfam" id="TIGR04521">
    <property type="entry name" value="ECF_ATPase_2"/>
    <property type="match status" value="1"/>
</dbReference>
<dbReference type="EMBL" id="LR031358">
    <property type="protein sequence ID" value="VDB98310.1"/>
    <property type="molecule type" value="Genomic_DNA"/>
</dbReference>
<dbReference type="SMART" id="SM00382">
    <property type="entry name" value="AAA"/>
    <property type="match status" value="1"/>
</dbReference>
<dbReference type="InterPro" id="IPR030946">
    <property type="entry name" value="EcfA2"/>
</dbReference>
<reference evidence="11 13" key="1">
    <citation type="journal article" date="2016" name="BMC Genomics">
        <title>Consensus pan-genome assembly of the specialised wine bacterium Oenococcus oeni.</title>
        <authorList>
            <person name="Sternes P.R."/>
            <person name="Borneman A.R."/>
        </authorList>
    </citation>
    <scope>NUCLEOTIDE SEQUENCE [LARGE SCALE GENOMIC DNA]</scope>
    <source>
        <strain evidence="11 13">AWRIB661</strain>
    </source>
</reference>
<dbReference type="EMBL" id="WERV01000002">
    <property type="protein sequence ID" value="MDV7714672.1"/>
    <property type="molecule type" value="Genomic_DNA"/>
</dbReference>
<comment type="subcellular location">
    <subcellularLocation>
        <location evidence="1 8">Cell membrane</location>
        <topology evidence="1 8">Peripheral membrane protein</topology>
    </subcellularLocation>
</comment>
<keyword evidence="2 8" id="KW-0813">Transport</keyword>
<evidence type="ECO:0000256" key="8">
    <source>
        <dbReference type="RuleBase" id="RU365104"/>
    </source>
</evidence>
<keyword evidence="4 8" id="KW-0547">Nucleotide-binding</keyword>
<dbReference type="PROSITE" id="PS50893">
    <property type="entry name" value="ABC_TRANSPORTER_2"/>
    <property type="match status" value="1"/>
</dbReference>
<evidence type="ECO:0000313" key="11">
    <source>
        <dbReference type="EMBL" id="OIM21188.1"/>
    </source>
</evidence>
<protein>
    <recommendedName>
        <fullName evidence="8">Energy-coupling factor transporter ATP-binding protein EcfA2</fullName>
        <ecNumber evidence="8">7.-.-.-</ecNumber>
    </recommendedName>
</protein>
<dbReference type="GO" id="GO:0016887">
    <property type="term" value="F:ATP hydrolysis activity"/>
    <property type="evidence" value="ECO:0007669"/>
    <property type="project" value="InterPro"/>
</dbReference>
<dbReference type="Proteomes" id="UP001281024">
    <property type="component" value="Unassembled WGS sequence"/>
</dbReference>
<comment type="subunit">
    <text evidence="8">Forms a stable energy-coupling factor (ECF) transporter complex composed of 2 membrane-embedded substrate-binding proteins (S component), 2 ATP-binding proteins (A component) and 2 transmembrane proteins (T component).</text>
</comment>
<name>A0A6N4A5J4_OENOE</name>
<dbReference type="InterPro" id="IPR050095">
    <property type="entry name" value="ECF_ABC_transporter_ATP-bd"/>
</dbReference>
<dbReference type="EC" id="7.-.-.-" evidence="8"/>
<proteinExistence type="inferred from homology"/>
<dbReference type="FunFam" id="3.40.50.300:FF:000224">
    <property type="entry name" value="Energy-coupling factor transporter ATP-binding protein EcfA"/>
    <property type="match status" value="1"/>
</dbReference>
<dbReference type="CDD" id="cd03225">
    <property type="entry name" value="ABC_cobalt_CbiO_domain1"/>
    <property type="match status" value="1"/>
</dbReference>
<dbReference type="AlphaFoldDB" id="A0A6N4A5J4"/>
<accession>A0A6N4A5J4</accession>
<evidence type="ECO:0000313" key="14">
    <source>
        <dbReference type="Proteomes" id="UP000294726"/>
    </source>
</evidence>